<sequence length="95" mass="10634">MDKILYWAQRGPFGLYMVAPSSGKTPFLVFAFAVGSHTNRRNRLVLAGKKTAWSDGKLSGKKGRPNICGVRKRLFDFERQWVKTGPDIAVSDFVS</sequence>
<name>A0AA91Q215_CLALS</name>
<dbReference type="EMBL" id="LYUB02000003">
    <property type="protein sequence ID" value="OVF09954.1"/>
    <property type="molecule type" value="Genomic_DNA"/>
</dbReference>
<accession>A0AA91Q215</accession>
<evidence type="ECO:0000256" key="1">
    <source>
        <dbReference type="SAM" id="Phobius"/>
    </source>
</evidence>
<comment type="caution">
    <text evidence="2">The sequence shown here is derived from an EMBL/GenBank/DDBJ whole genome shotgun (WGS) entry which is preliminary data.</text>
</comment>
<dbReference type="Proteomes" id="UP000195602">
    <property type="component" value="Unassembled WGS sequence"/>
</dbReference>
<reference evidence="2 3" key="1">
    <citation type="submission" date="2017-04" db="EMBL/GenBank/DDBJ databases">
        <title>Draft genome of the yeast Clavispora lusitaniae type strain CBS 6936.</title>
        <authorList>
            <person name="Durrens P."/>
            <person name="Klopp C."/>
            <person name="Biteau N."/>
            <person name="Fitton-Ouhabi V."/>
            <person name="Dementhon K."/>
            <person name="Accoceberry I."/>
            <person name="Sherman D.J."/>
            <person name="Noel T."/>
        </authorList>
    </citation>
    <scope>NUCLEOTIDE SEQUENCE [LARGE SCALE GENOMIC DNA]</scope>
    <source>
        <strain evidence="2 3">CBS 6936</strain>
    </source>
</reference>
<evidence type="ECO:0000313" key="2">
    <source>
        <dbReference type="EMBL" id="OVF09954.1"/>
    </source>
</evidence>
<gene>
    <name evidence="2" type="ORF">A9F13_03g00792</name>
</gene>
<proteinExistence type="predicted"/>
<feature type="transmembrane region" description="Helical" evidence="1">
    <location>
        <begin position="13"/>
        <end position="34"/>
    </location>
</feature>
<protein>
    <submittedName>
        <fullName evidence="2">Uncharacterized protein</fullName>
    </submittedName>
</protein>
<organism evidence="2 3">
    <name type="scientific">Clavispora lusitaniae</name>
    <name type="common">Candida lusitaniae</name>
    <dbReference type="NCBI Taxonomy" id="36911"/>
    <lineage>
        <taxon>Eukaryota</taxon>
        <taxon>Fungi</taxon>
        <taxon>Dikarya</taxon>
        <taxon>Ascomycota</taxon>
        <taxon>Saccharomycotina</taxon>
        <taxon>Pichiomycetes</taxon>
        <taxon>Metschnikowiaceae</taxon>
        <taxon>Clavispora</taxon>
    </lineage>
</organism>
<keyword evidence="1" id="KW-1133">Transmembrane helix</keyword>
<dbReference type="KEGG" id="clus:A9F13_03g00792"/>
<evidence type="ECO:0000313" key="3">
    <source>
        <dbReference type="Proteomes" id="UP000195602"/>
    </source>
</evidence>
<dbReference type="AlphaFoldDB" id="A0AA91Q215"/>
<keyword evidence="1" id="KW-0812">Transmembrane</keyword>
<keyword evidence="1" id="KW-0472">Membrane</keyword>